<sequence>MYNICGEKNEKKIKEVIVVEGKTDTAMIQKLFDADTIETHGLALTKETLDLIEEVHKTRGIIILTDPDYPGMKIRNMIMKRIPDVKQAFVDKKDAIGKKKLGIAEAREEAIVQALENVVSFSKERQSITWEEFISLDIIGDKQKRLAIYELFHLGYGNAKTLFKRLNMAAITKADIIEKLKTYNHH</sequence>
<evidence type="ECO:0000256" key="9">
    <source>
        <dbReference type="ARBA" id="ARBA00022842"/>
    </source>
</evidence>
<protein>
    <recommendedName>
        <fullName evidence="11 12">Ribonuclease M5</fullName>
        <ecNumber evidence="11 12">3.1.26.8</ecNumber>
    </recommendedName>
    <alternativeName>
        <fullName evidence="11">RNase M5</fullName>
    </alternativeName>
    <alternativeName>
        <fullName evidence="11">Ribosomal RNA terminal maturase M5</fullName>
    </alternativeName>
</protein>
<dbReference type="SUPFAM" id="SSF110455">
    <property type="entry name" value="Toprim domain"/>
    <property type="match status" value="1"/>
</dbReference>
<dbReference type="InterPro" id="IPR006171">
    <property type="entry name" value="TOPRIM_dom"/>
</dbReference>
<dbReference type="PANTHER" id="PTHR39156">
    <property type="entry name" value="RIBONUCLEASE M5"/>
    <property type="match status" value="1"/>
</dbReference>
<dbReference type="EMBL" id="CP101620">
    <property type="protein sequence ID" value="UTY40301.1"/>
    <property type="molecule type" value="Genomic_DNA"/>
</dbReference>
<comment type="catalytic activity">
    <reaction evidence="11">
        <text>Endonucleolytic cleavage of RNA, removing 21 and 42 nucleotides, respectively, from the 5'- and 3'-termini of a 5S-rRNA precursor.</text>
        <dbReference type="EC" id="3.1.26.8"/>
    </reaction>
</comment>
<dbReference type="InterPro" id="IPR004466">
    <property type="entry name" value="RNase_M5"/>
</dbReference>
<comment type="similarity">
    <text evidence="11">Belongs to the ribonuclease M5 family.</text>
</comment>
<dbReference type="Gene3D" id="3.40.1360.10">
    <property type="match status" value="1"/>
</dbReference>
<evidence type="ECO:0000256" key="12">
    <source>
        <dbReference type="NCBIfam" id="TIGR00334"/>
    </source>
</evidence>
<dbReference type="NCBIfam" id="TIGR00334">
    <property type="entry name" value="5S_RNA_mat_M5"/>
    <property type="match status" value="1"/>
</dbReference>
<keyword evidence="3 11" id="KW-0698">rRNA processing</keyword>
<evidence type="ECO:0000256" key="7">
    <source>
        <dbReference type="ARBA" id="ARBA00022759"/>
    </source>
</evidence>
<evidence type="ECO:0000256" key="5">
    <source>
        <dbReference type="ARBA" id="ARBA00022723"/>
    </source>
</evidence>
<keyword evidence="4 11" id="KW-0540">Nuclease</keyword>
<dbReference type="EC" id="3.1.26.8" evidence="11 12"/>
<dbReference type="InterPro" id="IPR034141">
    <property type="entry name" value="TOPRIM_RNase_M5-like"/>
</dbReference>
<dbReference type="CDD" id="cd01027">
    <property type="entry name" value="TOPRIM_RNase_M5_like"/>
    <property type="match status" value="1"/>
</dbReference>
<keyword evidence="1 11" id="KW-0963">Cytoplasm</keyword>
<gene>
    <name evidence="11 14" type="primary">rnmV</name>
    <name evidence="14" type="ORF">NMU03_05810</name>
</gene>
<keyword evidence="8 11" id="KW-0378">Hydrolase</keyword>
<evidence type="ECO:0000313" key="15">
    <source>
        <dbReference type="Proteomes" id="UP001060112"/>
    </source>
</evidence>
<evidence type="ECO:0000256" key="6">
    <source>
        <dbReference type="ARBA" id="ARBA00022730"/>
    </source>
</evidence>
<dbReference type="HAMAP" id="MF_01469">
    <property type="entry name" value="RNase_M5"/>
    <property type="match status" value="1"/>
</dbReference>
<evidence type="ECO:0000313" key="14">
    <source>
        <dbReference type="EMBL" id="UTY40301.1"/>
    </source>
</evidence>
<dbReference type="SMART" id="SM00493">
    <property type="entry name" value="TOPRIM"/>
    <property type="match status" value="1"/>
</dbReference>
<dbReference type="Pfam" id="PF01751">
    <property type="entry name" value="Toprim"/>
    <property type="match status" value="1"/>
</dbReference>
<dbReference type="InterPro" id="IPR025156">
    <property type="entry name" value="RNase_M5_C"/>
</dbReference>
<reference evidence="14" key="1">
    <citation type="submission" date="2022-07" db="EMBL/GenBank/DDBJ databases">
        <title>Faecal culturing of patients with breast cancer.</title>
        <authorList>
            <person name="Teng N.M.Y."/>
            <person name="Kiu R."/>
            <person name="Evans R."/>
            <person name="Baker D.J."/>
            <person name="Zenner C."/>
            <person name="Robinson S.D."/>
            <person name="Hall L.J."/>
        </authorList>
    </citation>
    <scope>NUCLEOTIDE SEQUENCE</scope>
    <source>
        <strain evidence="14">LH1062</strain>
    </source>
</reference>
<organism evidence="14 15">
    <name type="scientific">Allocoprobacillus halotolerans</name>
    <dbReference type="NCBI Taxonomy" id="2944914"/>
    <lineage>
        <taxon>Bacteria</taxon>
        <taxon>Bacillati</taxon>
        <taxon>Bacillota</taxon>
        <taxon>Erysipelotrichia</taxon>
        <taxon>Erysipelotrichales</taxon>
        <taxon>Erysipelotrichaceae</taxon>
        <taxon>Allocoprobacillus</taxon>
    </lineage>
</organism>
<evidence type="ECO:0000256" key="8">
    <source>
        <dbReference type="ARBA" id="ARBA00022801"/>
    </source>
</evidence>
<dbReference type="PROSITE" id="PS50880">
    <property type="entry name" value="TOPRIM"/>
    <property type="match status" value="1"/>
</dbReference>
<evidence type="ECO:0000256" key="10">
    <source>
        <dbReference type="ARBA" id="ARBA00022884"/>
    </source>
</evidence>
<keyword evidence="7 11" id="KW-0255">Endonuclease</keyword>
<keyword evidence="2 11" id="KW-0690">Ribosome biogenesis</keyword>
<keyword evidence="9" id="KW-0460">Magnesium</keyword>
<dbReference type="Pfam" id="PF13331">
    <property type="entry name" value="DUF4093"/>
    <property type="match status" value="1"/>
</dbReference>
<dbReference type="RefSeq" id="WP_290141723.1">
    <property type="nucleotide sequence ID" value="NZ_CP101620.1"/>
</dbReference>
<evidence type="ECO:0000256" key="4">
    <source>
        <dbReference type="ARBA" id="ARBA00022722"/>
    </source>
</evidence>
<proteinExistence type="inferred from homology"/>
<comment type="subcellular location">
    <subcellularLocation>
        <location evidence="11">Cytoplasm</location>
    </subcellularLocation>
</comment>
<keyword evidence="5" id="KW-0479">Metal-binding</keyword>
<dbReference type="GO" id="GO:0043822">
    <property type="term" value="F:ribonuclease M5 activity"/>
    <property type="evidence" value="ECO:0007669"/>
    <property type="project" value="UniProtKB-EC"/>
</dbReference>
<comment type="function">
    <text evidence="11">Required for correct processing of both the 5' and 3' ends of 5S rRNA precursor. Cleaves both sides of a double-stranded region yielding mature 5S rRNA in one step.</text>
</comment>
<name>A0ABY5I4M7_9FIRM</name>
<keyword evidence="6 11" id="KW-0699">rRNA-binding</keyword>
<feature type="domain" description="Toprim" evidence="13">
    <location>
        <begin position="14"/>
        <end position="97"/>
    </location>
</feature>
<evidence type="ECO:0000256" key="11">
    <source>
        <dbReference type="HAMAP-Rule" id="MF_01469"/>
    </source>
</evidence>
<evidence type="ECO:0000256" key="2">
    <source>
        <dbReference type="ARBA" id="ARBA00022517"/>
    </source>
</evidence>
<keyword evidence="15" id="KW-1185">Reference proteome</keyword>
<dbReference type="Proteomes" id="UP001060112">
    <property type="component" value="Chromosome"/>
</dbReference>
<evidence type="ECO:0000256" key="1">
    <source>
        <dbReference type="ARBA" id="ARBA00022490"/>
    </source>
</evidence>
<accession>A0ABY5I4M7</accession>
<keyword evidence="10 11" id="KW-0694">RNA-binding</keyword>
<dbReference type="PANTHER" id="PTHR39156:SF1">
    <property type="entry name" value="RIBONUCLEASE M5"/>
    <property type="match status" value="1"/>
</dbReference>
<evidence type="ECO:0000256" key="3">
    <source>
        <dbReference type="ARBA" id="ARBA00022552"/>
    </source>
</evidence>
<evidence type="ECO:0000259" key="13">
    <source>
        <dbReference type="PROSITE" id="PS50880"/>
    </source>
</evidence>